<sequence>MNSSGTSAMPNPYTPMAFLPPSLAQDFEVTTYLYFTSLGALIWDWLMTMPDEYRIASKVGIPNTSKISYFCARVFSLAYCLAETMIQVAPVKNCQVLQLFVAIFIILALSASNALFFLRVRAVYGKSRSITAFFGLSWFIVFVTILSALFAIKVQHIGPTNRCVTVKVHPWLAVPMISHVVNSTLVFLAISYRITSQSMGGAGWRSTARGFLSGDRAPRVVKVLLRHGQLSYLVTIIMNVAMIVMSFSPHYQAALTIPAIALESAMTCRVHRAVILGLITDNSERQATPFALTTFVSGTNALSDDTMLQEYSPNTKYKLDDQRGEV</sequence>
<dbReference type="OrthoDB" id="3038990at2759"/>
<evidence type="ECO:0000313" key="2">
    <source>
        <dbReference type="EMBL" id="KZP27816.1"/>
    </source>
</evidence>
<reference evidence="2 3" key="1">
    <citation type="journal article" date="2016" name="Mol. Biol. Evol.">
        <title>Comparative Genomics of Early-Diverging Mushroom-Forming Fungi Provides Insights into the Origins of Lignocellulose Decay Capabilities.</title>
        <authorList>
            <person name="Nagy L.G."/>
            <person name="Riley R."/>
            <person name="Tritt A."/>
            <person name="Adam C."/>
            <person name="Daum C."/>
            <person name="Floudas D."/>
            <person name="Sun H."/>
            <person name="Yadav J.S."/>
            <person name="Pangilinan J."/>
            <person name="Larsson K.H."/>
            <person name="Matsuura K."/>
            <person name="Barry K."/>
            <person name="Labutti K."/>
            <person name="Kuo R."/>
            <person name="Ohm R.A."/>
            <person name="Bhattacharya S.S."/>
            <person name="Shirouzu T."/>
            <person name="Yoshinaga Y."/>
            <person name="Martin F.M."/>
            <person name="Grigoriev I.V."/>
            <person name="Hibbett D.S."/>
        </authorList>
    </citation>
    <scope>NUCLEOTIDE SEQUENCE [LARGE SCALE GENOMIC DNA]</scope>
    <source>
        <strain evidence="2 3">CBS 109695</strain>
    </source>
</reference>
<feature type="transmembrane region" description="Helical" evidence="1">
    <location>
        <begin position="67"/>
        <end position="90"/>
    </location>
</feature>
<organism evidence="2 3">
    <name type="scientific">Athelia psychrophila</name>
    <dbReference type="NCBI Taxonomy" id="1759441"/>
    <lineage>
        <taxon>Eukaryota</taxon>
        <taxon>Fungi</taxon>
        <taxon>Dikarya</taxon>
        <taxon>Basidiomycota</taxon>
        <taxon>Agaricomycotina</taxon>
        <taxon>Agaricomycetes</taxon>
        <taxon>Agaricomycetidae</taxon>
        <taxon>Atheliales</taxon>
        <taxon>Atheliaceae</taxon>
        <taxon>Athelia</taxon>
    </lineage>
</organism>
<dbReference type="EMBL" id="KV417507">
    <property type="protein sequence ID" value="KZP27816.1"/>
    <property type="molecule type" value="Genomic_DNA"/>
</dbReference>
<dbReference type="AlphaFoldDB" id="A0A166R270"/>
<proteinExistence type="predicted"/>
<evidence type="ECO:0008006" key="4">
    <source>
        <dbReference type="Google" id="ProtNLM"/>
    </source>
</evidence>
<evidence type="ECO:0000256" key="1">
    <source>
        <dbReference type="SAM" id="Phobius"/>
    </source>
</evidence>
<keyword evidence="3" id="KW-1185">Reference proteome</keyword>
<evidence type="ECO:0000313" key="3">
    <source>
        <dbReference type="Proteomes" id="UP000076532"/>
    </source>
</evidence>
<feature type="transmembrane region" description="Helical" evidence="1">
    <location>
        <begin position="29"/>
        <end position="46"/>
    </location>
</feature>
<feature type="transmembrane region" description="Helical" evidence="1">
    <location>
        <begin position="172"/>
        <end position="190"/>
    </location>
</feature>
<keyword evidence="1" id="KW-1133">Transmembrane helix</keyword>
<name>A0A166R270_9AGAM</name>
<dbReference type="STRING" id="436010.A0A166R270"/>
<dbReference type="Proteomes" id="UP000076532">
    <property type="component" value="Unassembled WGS sequence"/>
</dbReference>
<keyword evidence="1" id="KW-0812">Transmembrane</keyword>
<feature type="transmembrane region" description="Helical" evidence="1">
    <location>
        <begin position="96"/>
        <end position="118"/>
    </location>
</feature>
<keyword evidence="1" id="KW-0472">Membrane</keyword>
<accession>A0A166R270</accession>
<gene>
    <name evidence="2" type="ORF">FIBSPDRAFT_818199</name>
</gene>
<feature type="transmembrane region" description="Helical" evidence="1">
    <location>
        <begin position="230"/>
        <end position="248"/>
    </location>
</feature>
<feature type="transmembrane region" description="Helical" evidence="1">
    <location>
        <begin position="130"/>
        <end position="152"/>
    </location>
</feature>
<protein>
    <recommendedName>
        <fullName evidence="4">Transmembrane protein</fullName>
    </recommendedName>
</protein>